<sequence length="142" mass="16934">VKDIPEVDLVYYDPPYNKHPYSIYFFMLDIINDWNLDLDIPNTNRGQPKTWFKSPYNSFTNAKNAFEDLIKHTKSKFILLSYNNGGIIPLPELEAILERYGKLMKIPVEHKTYHKLQGIANYKRKKEYTDVKEFLWLLDCRN</sequence>
<accession>X0W6T8</accession>
<dbReference type="AlphaFoldDB" id="X0W6T8"/>
<feature type="non-terminal residue" evidence="1">
    <location>
        <position position="1"/>
    </location>
</feature>
<name>X0W6T8_9ZZZZ</name>
<organism evidence="1">
    <name type="scientific">marine sediment metagenome</name>
    <dbReference type="NCBI Taxonomy" id="412755"/>
    <lineage>
        <taxon>unclassified sequences</taxon>
        <taxon>metagenomes</taxon>
        <taxon>ecological metagenomes</taxon>
    </lineage>
</organism>
<evidence type="ECO:0008006" key="2">
    <source>
        <dbReference type="Google" id="ProtNLM"/>
    </source>
</evidence>
<dbReference type="EMBL" id="BARS01029773">
    <property type="protein sequence ID" value="GAG08386.1"/>
    <property type="molecule type" value="Genomic_DNA"/>
</dbReference>
<protein>
    <recommendedName>
        <fullName evidence="2">DNA methylase N-4/N-6 domain-containing protein</fullName>
    </recommendedName>
</protein>
<proteinExistence type="predicted"/>
<dbReference type="SUPFAM" id="SSF53335">
    <property type="entry name" value="S-adenosyl-L-methionine-dependent methyltransferases"/>
    <property type="match status" value="1"/>
</dbReference>
<evidence type="ECO:0000313" key="1">
    <source>
        <dbReference type="EMBL" id="GAG08386.1"/>
    </source>
</evidence>
<gene>
    <name evidence="1" type="ORF">S01H1_46493</name>
</gene>
<dbReference type="InterPro" id="IPR029063">
    <property type="entry name" value="SAM-dependent_MTases_sf"/>
</dbReference>
<reference evidence="1" key="1">
    <citation type="journal article" date="2014" name="Front. Microbiol.">
        <title>High frequency of phylogenetically diverse reductive dehalogenase-homologous genes in deep subseafloor sedimentary metagenomes.</title>
        <authorList>
            <person name="Kawai M."/>
            <person name="Futagami T."/>
            <person name="Toyoda A."/>
            <person name="Takaki Y."/>
            <person name="Nishi S."/>
            <person name="Hori S."/>
            <person name="Arai W."/>
            <person name="Tsubouchi T."/>
            <person name="Morono Y."/>
            <person name="Uchiyama I."/>
            <person name="Ito T."/>
            <person name="Fujiyama A."/>
            <person name="Inagaki F."/>
            <person name="Takami H."/>
        </authorList>
    </citation>
    <scope>NUCLEOTIDE SEQUENCE</scope>
    <source>
        <strain evidence="1">Expedition CK06-06</strain>
    </source>
</reference>
<comment type="caution">
    <text evidence="1">The sequence shown here is derived from an EMBL/GenBank/DDBJ whole genome shotgun (WGS) entry which is preliminary data.</text>
</comment>